<dbReference type="EMBL" id="FLRH01000003">
    <property type="protein sequence ID" value="SBT65265.1"/>
    <property type="molecule type" value="Genomic_DNA"/>
</dbReference>
<dbReference type="PANTHER" id="PTHR14239">
    <property type="entry name" value="DUDULIN-RELATED"/>
    <property type="match status" value="1"/>
</dbReference>
<dbReference type="STRING" id="946078.GA0070622_2259"/>
<reference evidence="4" key="1">
    <citation type="submission" date="2016-06" db="EMBL/GenBank/DDBJ databases">
        <authorList>
            <person name="Varghese N."/>
            <person name="Submissions Spin"/>
        </authorList>
    </citation>
    <scope>NUCLEOTIDE SEQUENCE [LARGE SCALE GENOMIC DNA]</scope>
    <source>
        <strain evidence="4">DSM 45794</strain>
    </source>
</reference>
<gene>
    <name evidence="3" type="ORF">GA0070622_2259</name>
</gene>
<feature type="domain" description="Pyrroline-5-carboxylate reductase catalytic N-terminal" evidence="2">
    <location>
        <begin position="3"/>
        <end position="92"/>
    </location>
</feature>
<dbReference type="InterPro" id="IPR051267">
    <property type="entry name" value="STEAP_metalloreductase"/>
</dbReference>
<evidence type="ECO:0000313" key="3">
    <source>
        <dbReference type="EMBL" id="SBT65265.1"/>
    </source>
</evidence>
<proteinExistence type="predicted"/>
<name>A0A1A9B6W9_9ACTN</name>
<dbReference type="PANTHER" id="PTHR14239:SF10">
    <property type="entry name" value="REDUCTASE"/>
    <property type="match status" value="1"/>
</dbReference>
<organism evidence="3 4">
    <name type="scientific">Micromonospora sediminicola</name>
    <dbReference type="NCBI Taxonomy" id="946078"/>
    <lineage>
        <taxon>Bacteria</taxon>
        <taxon>Bacillati</taxon>
        <taxon>Actinomycetota</taxon>
        <taxon>Actinomycetes</taxon>
        <taxon>Micromonosporales</taxon>
        <taxon>Micromonosporaceae</taxon>
        <taxon>Micromonospora</taxon>
    </lineage>
</organism>
<keyword evidence="1" id="KW-0560">Oxidoreductase</keyword>
<dbReference type="OrthoDB" id="1523398at2"/>
<protein>
    <recommendedName>
        <fullName evidence="2">Pyrroline-5-carboxylate reductase catalytic N-terminal domain-containing protein</fullName>
    </recommendedName>
</protein>
<dbReference type="SUPFAM" id="SSF51735">
    <property type="entry name" value="NAD(P)-binding Rossmann-fold domains"/>
    <property type="match status" value="1"/>
</dbReference>
<dbReference type="InterPro" id="IPR036291">
    <property type="entry name" value="NAD(P)-bd_dom_sf"/>
</dbReference>
<dbReference type="Proteomes" id="UP000199558">
    <property type="component" value="Unassembled WGS sequence"/>
</dbReference>
<evidence type="ECO:0000256" key="1">
    <source>
        <dbReference type="ARBA" id="ARBA00023002"/>
    </source>
</evidence>
<dbReference type="GO" id="GO:0016491">
    <property type="term" value="F:oxidoreductase activity"/>
    <property type="evidence" value="ECO:0007669"/>
    <property type="project" value="UniProtKB-KW"/>
</dbReference>
<evidence type="ECO:0000313" key="4">
    <source>
        <dbReference type="Proteomes" id="UP000199558"/>
    </source>
</evidence>
<sequence>MTTVGLIGSGNIGGTVARLAVDAGHDVVLSNSRGPETLRDLVAELGPRARAATPDEAATAGDLVVVTIPLRAYREVPTAPLAGKIVIDTNNYYPERDGSFPELDDESTTTSELLQRHLPRSRVVKAFNNIYFAHLRVLGRPAGAAERTALPIAGDDDGAKATVTAFLDSLGYDAVDVGPLAEGWRFQRDTSAYASIYATDGDWERPGPVDAQRLRAALAAARRYADS</sequence>
<dbReference type="Pfam" id="PF03807">
    <property type="entry name" value="F420_oxidored"/>
    <property type="match status" value="1"/>
</dbReference>
<accession>A0A1A9B6W9</accession>
<keyword evidence="4" id="KW-1185">Reference proteome</keyword>
<dbReference type="Gene3D" id="3.40.50.720">
    <property type="entry name" value="NAD(P)-binding Rossmann-like Domain"/>
    <property type="match status" value="1"/>
</dbReference>
<dbReference type="InterPro" id="IPR028939">
    <property type="entry name" value="P5C_Rdtase_cat_N"/>
</dbReference>
<dbReference type="AlphaFoldDB" id="A0A1A9B6W9"/>
<evidence type="ECO:0000259" key="2">
    <source>
        <dbReference type="Pfam" id="PF03807"/>
    </source>
</evidence>
<dbReference type="RefSeq" id="WP_091573237.1">
    <property type="nucleotide sequence ID" value="NZ_FLRH01000003.1"/>
</dbReference>